<dbReference type="Pfam" id="PF02386">
    <property type="entry name" value="TrkH"/>
    <property type="match status" value="1"/>
</dbReference>
<evidence type="ECO:0000256" key="2">
    <source>
        <dbReference type="ARBA" id="ARBA00022448"/>
    </source>
</evidence>
<evidence type="ECO:0000256" key="3">
    <source>
        <dbReference type="ARBA" id="ARBA00022475"/>
    </source>
</evidence>
<feature type="transmembrane region" description="Helical" evidence="10">
    <location>
        <begin position="195"/>
        <end position="213"/>
    </location>
</feature>
<evidence type="ECO:0000256" key="8">
    <source>
        <dbReference type="ARBA" id="ARBA00023065"/>
    </source>
</evidence>
<feature type="transmembrane region" description="Helical" evidence="10">
    <location>
        <begin position="132"/>
        <end position="153"/>
    </location>
</feature>
<name>A0A133KFZ4_9FIRM</name>
<evidence type="ECO:0000256" key="10">
    <source>
        <dbReference type="SAM" id="Phobius"/>
    </source>
</evidence>
<evidence type="ECO:0000313" key="11">
    <source>
        <dbReference type="EMBL" id="KWZ78450.1"/>
    </source>
</evidence>
<dbReference type="STRING" id="33036.HMPREF3200_00746"/>
<gene>
    <name evidence="11" type="ORF">HMPREF3200_00746</name>
</gene>
<feature type="transmembrane region" description="Helical" evidence="10">
    <location>
        <begin position="354"/>
        <end position="374"/>
    </location>
</feature>
<dbReference type="EMBL" id="LRPM01000025">
    <property type="protein sequence ID" value="KWZ78450.1"/>
    <property type="molecule type" value="Genomic_DNA"/>
</dbReference>
<feature type="transmembrane region" description="Helical" evidence="10">
    <location>
        <begin position="20"/>
        <end position="42"/>
    </location>
</feature>
<dbReference type="PANTHER" id="PTHR32024:SF1">
    <property type="entry name" value="KTR SYSTEM POTASSIUM UPTAKE PROTEIN B"/>
    <property type="match status" value="1"/>
</dbReference>
<dbReference type="GO" id="GO:0005886">
    <property type="term" value="C:plasma membrane"/>
    <property type="evidence" value="ECO:0007669"/>
    <property type="project" value="UniProtKB-SubCell"/>
</dbReference>
<keyword evidence="12" id="KW-1185">Reference proteome</keyword>
<evidence type="ECO:0000256" key="9">
    <source>
        <dbReference type="ARBA" id="ARBA00023136"/>
    </source>
</evidence>
<evidence type="ECO:0000256" key="1">
    <source>
        <dbReference type="ARBA" id="ARBA00004651"/>
    </source>
</evidence>
<proteinExistence type="predicted"/>
<evidence type="ECO:0000256" key="4">
    <source>
        <dbReference type="ARBA" id="ARBA00022538"/>
    </source>
</evidence>
<dbReference type="AlphaFoldDB" id="A0A133KFZ4"/>
<feature type="transmembrane region" description="Helical" evidence="10">
    <location>
        <begin position="81"/>
        <end position="105"/>
    </location>
</feature>
<dbReference type="NCBIfam" id="TIGR00933">
    <property type="entry name" value="2a38"/>
    <property type="match status" value="1"/>
</dbReference>
<feature type="transmembrane region" description="Helical" evidence="10">
    <location>
        <begin position="410"/>
        <end position="432"/>
    </location>
</feature>
<evidence type="ECO:0000256" key="5">
    <source>
        <dbReference type="ARBA" id="ARBA00022692"/>
    </source>
</evidence>
<dbReference type="PANTHER" id="PTHR32024">
    <property type="entry name" value="TRK SYSTEM POTASSIUM UPTAKE PROTEIN TRKG-RELATED"/>
    <property type="match status" value="1"/>
</dbReference>
<keyword evidence="9 10" id="KW-0472">Membrane</keyword>
<dbReference type="OrthoDB" id="9810952at2"/>
<evidence type="ECO:0000313" key="12">
    <source>
        <dbReference type="Proteomes" id="UP000070383"/>
    </source>
</evidence>
<comment type="caution">
    <text evidence="11">The sequence shown here is derived from an EMBL/GenBank/DDBJ whole genome shotgun (WGS) entry which is preliminary data.</text>
</comment>
<keyword evidence="4" id="KW-0633">Potassium transport</keyword>
<reference evidence="12" key="1">
    <citation type="submission" date="2016-01" db="EMBL/GenBank/DDBJ databases">
        <authorList>
            <person name="Mitreva M."/>
            <person name="Pepin K.H."/>
            <person name="Mihindukulasuriya K.A."/>
            <person name="Fulton R."/>
            <person name="Fronick C."/>
            <person name="O'Laughlin M."/>
            <person name="Miner T."/>
            <person name="Herter B."/>
            <person name="Rosa B.A."/>
            <person name="Cordes M."/>
            <person name="Tomlinson C."/>
            <person name="Wollam A."/>
            <person name="Palsikar V.B."/>
            <person name="Mardis E.R."/>
            <person name="Wilson R.K."/>
        </authorList>
    </citation>
    <scope>NUCLEOTIDE SEQUENCE [LARGE SCALE GENOMIC DNA]</scope>
    <source>
        <strain evidence="12">MJR8151</strain>
    </source>
</reference>
<keyword evidence="5 10" id="KW-0812">Transmembrane</keyword>
<dbReference type="GO" id="GO:0015379">
    <property type="term" value="F:potassium:chloride symporter activity"/>
    <property type="evidence" value="ECO:0007669"/>
    <property type="project" value="InterPro"/>
</dbReference>
<keyword evidence="3" id="KW-1003">Cell membrane</keyword>
<keyword evidence="2" id="KW-0813">Transport</keyword>
<accession>A0A133KFZ4</accession>
<dbReference type="InterPro" id="IPR003445">
    <property type="entry name" value="Cat_transpt"/>
</dbReference>
<organism evidence="11 12">
    <name type="scientific">Anaerococcus tetradius</name>
    <dbReference type="NCBI Taxonomy" id="33036"/>
    <lineage>
        <taxon>Bacteria</taxon>
        <taxon>Bacillati</taxon>
        <taxon>Bacillota</taxon>
        <taxon>Tissierellia</taxon>
        <taxon>Tissierellales</taxon>
        <taxon>Peptoniphilaceae</taxon>
        <taxon>Anaerococcus</taxon>
    </lineage>
</organism>
<dbReference type="Proteomes" id="UP000070383">
    <property type="component" value="Unassembled WGS sequence"/>
</dbReference>
<keyword evidence="7 10" id="KW-1133">Transmembrane helix</keyword>
<sequence>MQKNFLKRTFDKLTENPAFVLSLGFLILISLGGLILTTPYVTNSATRTSLVDSFFVAASASCVTGLSPVNTGYHWNSLGQVVIIILIQIGGLGIMTLASIIPLILRKKIGIKSRQILKEQLNVESMAGMVRLFRYVLAFTLIVETLGAILLSIRFIPSYGLGKGIWYAIFHSISAFCNAGFDIMGDSIYPLRKDLLVNITIMLLIITGGLGFMVTSELFYKKNFKQISTHSKLVLVINLVLIIVGAVGFFILESIKGGVLIKEGLQASITESFFQSVSARTAGFYSVNLSQIKDSTALLLIGLMFIGGSPGSTAGGIKTTTFGVLALATYSVIKSQKEPVVFNKHISDESIKKALSIFMISFFIVFLVSFIITITDDFNFMDTLYETVSALATVGASKGITADLSKIAKILLGFCMYLGRIGPMTMAFAFGLKPDEKLIRYPECFISIG</sequence>
<evidence type="ECO:0000256" key="6">
    <source>
        <dbReference type="ARBA" id="ARBA00022958"/>
    </source>
</evidence>
<dbReference type="InterPro" id="IPR004772">
    <property type="entry name" value="TrkH"/>
</dbReference>
<protein>
    <submittedName>
        <fullName evidence="11">Potassium uptake protein, TrkH family</fullName>
    </submittedName>
</protein>
<keyword evidence="8" id="KW-0406">Ion transport</keyword>
<evidence type="ECO:0000256" key="7">
    <source>
        <dbReference type="ARBA" id="ARBA00022989"/>
    </source>
</evidence>
<dbReference type="PATRIC" id="fig|33036.3.peg.741"/>
<keyword evidence="6" id="KW-0630">Potassium</keyword>
<dbReference type="RefSeq" id="WP_004837530.1">
    <property type="nucleotide sequence ID" value="NZ_CAMPNK010000010.1"/>
</dbReference>
<comment type="subcellular location">
    <subcellularLocation>
        <location evidence="1">Cell membrane</location>
        <topology evidence="1">Multi-pass membrane protein</topology>
    </subcellularLocation>
</comment>
<feature type="transmembrane region" description="Helical" evidence="10">
    <location>
        <begin position="233"/>
        <end position="252"/>
    </location>
</feature>